<evidence type="ECO:0000313" key="2">
    <source>
        <dbReference type="Proteomes" id="UP000175973"/>
    </source>
</evidence>
<dbReference type="Proteomes" id="UP000175973">
    <property type="component" value="Plasmid unnamed2"/>
</dbReference>
<dbReference type="EMBL" id="CP015166">
    <property type="protein sequence ID" value="AOW47989.1"/>
    <property type="molecule type" value="Genomic_DNA"/>
</dbReference>
<dbReference type="KEGG" id="aasc:A4S02_14240"/>
<keyword evidence="2" id="KW-1185">Reference proteome</keyword>
<evidence type="ECO:0000313" key="1">
    <source>
        <dbReference type="EMBL" id="AOW47989.1"/>
    </source>
</evidence>
<proteinExistence type="predicted"/>
<geneLocation type="plasmid" evidence="1 2">
    <name>unnamed2</name>
</geneLocation>
<protein>
    <submittedName>
        <fullName evidence="1">Uncharacterized protein</fullName>
    </submittedName>
</protein>
<organism evidence="1 2">
    <name type="scientific">Acetobacter ascendens</name>
    <dbReference type="NCBI Taxonomy" id="481146"/>
    <lineage>
        <taxon>Bacteria</taxon>
        <taxon>Pseudomonadati</taxon>
        <taxon>Pseudomonadota</taxon>
        <taxon>Alphaproteobacteria</taxon>
        <taxon>Acetobacterales</taxon>
        <taxon>Acetobacteraceae</taxon>
        <taxon>Acetobacter</taxon>
    </lineage>
</organism>
<name>A0A1D8R080_9PROT</name>
<keyword evidence="1" id="KW-0614">Plasmid</keyword>
<sequence length="71" mass="7833">MAASCAENLTLSTCYFLAPSQLVHFTAVIVRRAPVLPRPDRHHPALPTWSQSAFSLTCQKNVFTKSGFVNT</sequence>
<accession>A0A1D8R080</accession>
<reference evidence="2" key="1">
    <citation type="submission" date="2016-04" db="EMBL/GenBank/DDBJ databases">
        <authorList>
            <person name="Jeon C.O."/>
            <person name="Cho G.Y."/>
            <person name="Jeong H.I."/>
            <person name="Kim K.H."/>
        </authorList>
    </citation>
    <scope>NUCLEOTIDE SEQUENCE [LARGE SCALE GENOMIC DNA]</scope>
    <source>
        <strain evidence="2">LMG 1590</strain>
        <plasmid evidence="2">unnamed2</plasmid>
    </source>
</reference>
<gene>
    <name evidence="1" type="ORF">A4S02_14240</name>
</gene>
<dbReference type="AlphaFoldDB" id="A0A1D8R080"/>